<dbReference type="PROSITE" id="PS01098">
    <property type="entry name" value="LIPASE_GDSL_SER"/>
    <property type="match status" value="1"/>
</dbReference>
<comment type="catalytic activity">
    <reaction evidence="1">
        <text>a phenyl acetate + H2O = a phenol + acetate + H(+)</text>
        <dbReference type="Rhea" id="RHEA:17309"/>
        <dbReference type="ChEBI" id="CHEBI:15377"/>
        <dbReference type="ChEBI" id="CHEBI:15378"/>
        <dbReference type="ChEBI" id="CHEBI:30089"/>
        <dbReference type="ChEBI" id="CHEBI:33853"/>
        <dbReference type="ChEBI" id="CHEBI:140310"/>
        <dbReference type="EC" id="3.1.1.2"/>
    </reaction>
</comment>
<dbReference type="GO" id="GO:0006508">
    <property type="term" value="P:proteolysis"/>
    <property type="evidence" value="ECO:0007669"/>
    <property type="project" value="UniProtKB-KW"/>
</dbReference>
<comment type="subunit">
    <text evidence="19">Monomer or homotetramer.</text>
</comment>
<dbReference type="AlphaFoldDB" id="A0A6G6S2E1"/>
<comment type="catalytic activity">
    <reaction evidence="10">
        <text>hexadecanoyl-CoA + H2O = hexadecanoate + CoA + H(+)</text>
        <dbReference type="Rhea" id="RHEA:16645"/>
        <dbReference type="ChEBI" id="CHEBI:7896"/>
        <dbReference type="ChEBI" id="CHEBI:15377"/>
        <dbReference type="ChEBI" id="CHEBI:15378"/>
        <dbReference type="ChEBI" id="CHEBI:57287"/>
        <dbReference type="ChEBI" id="CHEBI:57379"/>
        <dbReference type="EC" id="3.1.2.2"/>
    </reaction>
    <physiologicalReaction direction="left-to-right" evidence="10">
        <dbReference type="Rhea" id="RHEA:16646"/>
    </physiologicalReaction>
</comment>
<evidence type="ECO:0000256" key="3">
    <source>
        <dbReference type="ARBA" id="ARBA00012480"/>
    </source>
</evidence>
<evidence type="ECO:0000256" key="22">
    <source>
        <dbReference type="ARBA" id="ARBA00078117"/>
    </source>
</evidence>
<feature type="signal peptide" evidence="30">
    <location>
        <begin position="1"/>
        <end position="26"/>
    </location>
</feature>
<dbReference type="GO" id="GO:0004622">
    <property type="term" value="F:phosphatidylcholine lysophospholipase activity"/>
    <property type="evidence" value="ECO:0007669"/>
    <property type="project" value="UniProtKB-EC"/>
</dbReference>
<comment type="catalytic activity">
    <reaction evidence="12">
        <text>(9Z)-hexadecenoyl-CoA + H2O = (9Z)-hexadecenoate + CoA + H(+)</text>
        <dbReference type="Rhea" id="RHEA:40131"/>
        <dbReference type="ChEBI" id="CHEBI:15377"/>
        <dbReference type="ChEBI" id="CHEBI:15378"/>
        <dbReference type="ChEBI" id="CHEBI:32372"/>
        <dbReference type="ChEBI" id="CHEBI:57287"/>
        <dbReference type="ChEBI" id="CHEBI:61540"/>
    </reaction>
    <physiologicalReaction direction="left-to-right" evidence="12">
        <dbReference type="Rhea" id="RHEA:40132"/>
    </physiologicalReaction>
</comment>
<reference evidence="32" key="2">
    <citation type="submission" date="2020-11" db="EMBL/GenBank/DDBJ databases">
        <title>Enhanced detection system for hospital associated transmission using whole genome sequencing surveillance.</title>
        <authorList>
            <person name="Harrison L.H."/>
            <person name="Van Tyne D."/>
            <person name="Marsh J.W."/>
            <person name="Griffith M.P."/>
            <person name="Snyder D.J."/>
            <person name="Cooper V.S."/>
            <person name="Mustapha M."/>
        </authorList>
    </citation>
    <scope>NUCLEOTIDE SEQUENCE</scope>
    <source>
        <strain evidence="32">PR00070</strain>
    </source>
</reference>
<dbReference type="EMBL" id="CP047340">
    <property type="protein sequence ID" value="QIF88828.1"/>
    <property type="molecule type" value="Genomic_DNA"/>
</dbReference>
<feature type="domain" description="SGNH hydrolase-type esterase" evidence="31">
    <location>
        <begin position="32"/>
        <end position="190"/>
    </location>
</feature>
<dbReference type="InterPro" id="IPR008265">
    <property type="entry name" value="Lipase_GDSL_AS"/>
</dbReference>
<dbReference type="Proteomes" id="UP000501338">
    <property type="component" value="Chromosome"/>
</dbReference>
<dbReference type="EMBL" id="JADSJR010000017">
    <property type="protein sequence ID" value="MBG2915260.1"/>
    <property type="molecule type" value="Genomic_DNA"/>
</dbReference>
<evidence type="ECO:0000256" key="24">
    <source>
        <dbReference type="ARBA" id="ARBA00078278"/>
    </source>
</evidence>
<evidence type="ECO:0000256" key="7">
    <source>
        <dbReference type="ARBA" id="ARBA00022801"/>
    </source>
</evidence>
<evidence type="ECO:0000256" key="18">
    <source>
        <dbReference type="ARBA" id="ARBA00052976"/>
    </source>
</evidence>
<evidence type="ECO:0000256" key="27">
    <source>
        <dbReference type="ARBA" id="ARBA00080218"/>
    </source>
</evidence>
<evidence type="ECO:0000256" key="8">
    <source>
        <dbReference type="ARBA" id="ARBA00035852"/>
    </source>
</evidence>
<evidence type="ECO:0000259" key="31">
    <source>
        <dbReference type="Pfam" id="PF13472"/>
    </source>
</evidence>
<dbReference type="EC" id="3.1.1.2" evidence="5"/>
<gene>
    <name evidence="32" type="primary">tesA</name>
    <name evidence="33" type="ORF">GTH23_01710</name>
    <name evidence="32" type="ORF">I4901_12890</name>
</gene>
<evidence type="ECO:0000256" key="25">
    <source>
        <dbReference type="ARBA" id="ARBA00079125"/>
    </source>
</evidence>
<evidence type="ECO:0000256" key="29">
    <source>
        <dbReference type="ARBA" id="ARBA00082145"/>
    </source>
</evidence>
<comment type="similarity">
    <text evidence="2">Belongs to the 'GDSL' lipolytic enzyme family.</text>
</comment>
<evidence type="ECO:0000256" key="30">
    <source>
        <dbReference type="SAM" id="SignalP"/>
    </source>
</evidence>
<keyword evidence="34" id="KW-1185">Reference proteome</keyword>
<evidence type="ECO:0000256" key="4">
    <source>
        <dbReference type="ARBA" id="ARBA00013274"/>
    </source>
</evidence>
<evidence type="ECO:0000256" key="15">
    <source>
        <dbReference type="ARBA" id="ARBA00052435"/>
    </source>
</evidence>
<evidence type="ECO:0000256" key="10">
    <source>
        <dbReference type="ARBA" id="ARBA00047734"/>
    </source>
</evidence>
<evidence type="ECO:0000256" key="17">
    <source>
        <dbReference type="ARBA" id="ARBA00052958"/>
    </source>
</evidence>
<comment type="catalytic activity">
    <reaction evidence="15">
        <text>(9Z)-octadecenoyl-[ACP] + H2O = (9Z)-octadecenoate + holo-[ACP] + H(+)</text>
        <dbReference type="Rhea" id="RHEA:15057"/>
        <dbReference type="Rhea" id="RHEA-COMP:9685"/>
        <dbReference type="Rhea" id="RHEA-COMP:9924"/>
        <dbReference type="ChEBI" id="CHEBI:15377"/>
        <dbReference type="ChEBI" id="CHEBI:15378"/>
        <dbReference type="ChEBI" id="CHEBI:30823"/>
        <dbReference type="ChEBI" id="CHEBI:64479"/>
        <dbReference type="ChEBI" id="CHEBI:78783"/>
        <dbReference type="EC" id="3.1.2.14"/>
    </reaction>
    <physiologicalReaction direction="left-to-right" evidence="15">
        <dbReference type="Rhea" id="RHEA:15058"/>
    </physiologicalReaction>
</comment>
<evidence type="ECO:0000256" key="1">
    <source>
        <dbReference type="ARBA" id="ARBA00000368"/>
    </source>
</evidence>
<evidence type="ECO:0000256" key="28">
    <source>
        <dbReference type="ARBA" id="ARBA00080229"/>
    </source>
</evidence>
<comment type="catalytic activity">
    <reaction evidence="11">
        <text>a 1-acyl-sn-glycero-3-phosphocholine + H2O = sn-glycerol 3-phosphocholine + a fatty acid + H(+)</text>
        <dbReference type="Rhea" id="RHEA:15177"/>
        <dbReference type="ChEBI" id="CHEBI:15377"/>
        <dbReference type="ChEBI" id="CHEBI:15378"/>
        <dbReference type="ChEBI" id="CHEBI:16870"/>
        <dbReference type="ChEBI" id="CHEBI:28868"/>
        <dbReference type="ChEBI" id="CHEBI:58168"/>
        <dbReference type="EC" id="3.1.1.5"/>
    </reaction>
</comment>
<dbReference type="InterPro" id="IPR051532">
    <property type="entry name" value="Ester_Hydrolysis_Enzymes"/>
</dbReference>
<evidence type="ECO:0000256" key="6">
    <source>
        <dbReference type="ARBA" id="ARBA00022729"/>
    </source>
</evidence>
<comment type="catalytic activity">
    <reaction evidence="14">
        <text>an octanoate ester + H2O = an aliphatic alcohol + octanoate + H(+)</text>
        <dbReference type="Rhea" id="RHEA:47356"/>
        <dbReference type="ChEBI" id="CHEBI:2571"/>
        <dbReference type="ChEBI" id="CHEBI:15377"/>
        <dbReference type="ChEBI" id="CHEBI:15378"/>
        <dbReference type="ChEBI" id="CHEBI:25646"/>
        <dbReference type="ChEBI" id="CHEBI:87657"/>
    </reaction>
</comment>
<evidence type="ECO:0000256" key="13">
    <source>
        <dbReference type="ARBA" id="ARBA00050473"/>
    </source>
</evidence>
<dbReference type="Proteomes" id="UP000612266">
    <property type="component" value="Unassembled WGS sequence"/>
</dbReference>
<comment type="catalytic activity">
    <reaction evidence="17">
        <text>(11Z)-octadecenoyl-CoA + H2O = (11Z)-octadecenoate + CoA + H(+)</text>
        <dbReference type="Rhea" id="RHEA:65240"/>
        <dbReference type="ChEBI" id="CHEBI:15377"/>
        <dbReference type="ChEBI" id="CHEBI:15378"/>
        <dbReference type="ChEBI" id="CHEBI:30827"/>
        <dbReference type="ChEBI" id="CHEBI:57287"/>
        <dbReference type="ChEBI" id="CHEBI:75121"/>
    </reaction>
    <physiologicalReaction direction="left-to-right" evidence="17">
        <dbReference type="Rhea" id="RHEA:65241"/>
    </physiologicalReaction>
</comment>
<protein>
    <recommendedName>
        <fullName evidence="20">Thioesterase 1/protease 1/lysophospholipase L1</fullName>
        <ecNumber evidence="5">3.1.1.2</ecNumber>
        <ecNumber evidence="4">3.1.1.5</ecNumber>
        <ecNumber evidence="3">3.1.2.14</ecNumber>
        <ecNumber evidence="9">3.1.2.2</ecNumber>
    </recommendedName>
    <alternativeName>
        <fullName evidence="27">Acyl-CoA thioesterase 1</fullName>
    </alternativeName>
    <alternativeName>
        <fullName evidence="28">Acyl-CoA thioesterase I</fullName>
    </alternativeName>
    <alternativeName>
        <fullName evidence="26">Arylesterase</fullName>
    </alternativeName>
    <alternativeName>
        <fullName evidence="21">Lysophospholipase L1</fullName>
    </alternativeName>
    <alternativeName>
        <fullName evidence="29">Oleoyl-[acyl-carrier-protein] hydrolase</fullName>
    </alternativeName>
    <alternativeName>
        <fullName evidence="25">Phospholipid degradation C</fullName>
    </alternativeName>
    <alternativeName>
        <fullName evidence="23">Protease 1</fullName>
    </alternativeName>
    <alternativeName>
        <fullName evidence="24">Protease I</fullName>
    </alternativeName>
    <alternativeName>
        <fullName evidence="22">Thioesterase I/protease I</fullName>
    </alternativeName>
</protein>
<evidence type="ECO:0000313" key="32">
    <source>
        <dbReference type="EMBL" id="MBG2915260.1"/>
    </source>
</evidence>
<evidence type="ECO:0000256" key="19">
    <source>
        <dbReference type="ARBA" id="ARBA00065151"/>
    </source>
</evidence>
<dbReference type="NCBIfam" id="NF007819">
    <property type="entry name" value="PRK10528.1"/>
    <property type="match status" value="1"/>
</dbReference>
<keyword evidence="7 32" id="KW-0378">Hydrolase</keyword>
<feature type="chain" id="PRO_5044632263" description="Thioesterase 1/protease 1/lysophospholipase L1" evidence="30">
    <location>
        <begin position="27"/>
        <end position="209"/>
    </location>
</feature>
<dbReference type="CDD" id="cd01822">
    <property type="entry name" value="Lysophospholipase_L1_like"/>
    <property type="match status" value="1"/>
</dbReference>
<evidence type="ECO:0000256" key="20">
    <source>
        <dbReference type="ARBA" id="ARBA00074468"/>
    </source>
</evidence>
<dbReference type="InterPro" id="IPR036514">
    <property type="entry name" value="SGNH_hydro_sf"/>
</dbReference>
<organism evidence="32 35">
    <name type="scientific">Proteus terrae subsp. cibarius</name>
    <dbReference type="NCBI Taxonomy" id="626774"/>
    <lineage>
        <taxon>Bacteria</taxon>
        <taxon>Pseudomonadati</taxon>
        <taxon>Pseudomonadota</taxon>
        <taxon>Gammaproteobacteria</taxon>
        <taxon>Enterobacterales</taxon>
        <taxon>Morganellaceae</taxon>
        <taxon>Proteus</taxon>
    </lineage>
</organism>
<comment type="catalytic activity">
    <reaction evidence="18">
        <text>a fatty acyl-CoA + H2O = a fatty acid + CoA + H(+)</text>
        <dbReference type="Rhea" id="RHEA:16781"/>
        <dbReference type="ChEBI" id="CHEBI:15377"/>
        <dbReference type="ChEBI" id="CHEBI:15378"/>
        <dbReference type="ChEBI" id="CHEBI:28868"/>
        <dbReference type="ChEBI" id="CHEBI:57287"/>
        <dbReference type="ChEBI" id="CHEBI:77636"/>
    </reaction>
    <physiologicalReaction direction="left-to-right" evidence="18">
        <dbReference type="Rhea" id="RHEA:16782"/>
    </physiologicalReaction>
</comment>
<keyword evidence="6 30" id="KW-0732">Signal</keyword>
<evidence type="ECO:0000256" key="16">
    <source>
        <dbReference type="ARBA" id="ARBA00052918"/>
    </source>
</evidence>
<dbReference type="GeneID" id="57333872"/>
<dbReference type="InterPro" id="IPR013830">
    <property type="entry name" value="SGNH_hydro"/>
</dbReference>
<evidence type="ECO:0000256" key="23">
    <source>
        <dbReference type="ARBA" id="ARBA00078270"/>
    </source>
</evidence>
<comment type="catalytic activity">
    <reaction evidence="8">
        <text>(5Z,8Z,11Z,14Z)-eicosatetraenoyl-CoA + H2O = (5Z,8Z,11Z,14Z)-eicosatetraenoate + CoA + H(+)</text>
        <dbReference type="Rhea" id="RHEA:40151"/>
        <dbReference type="ChEBI" id="CHEBI:15377"/>
        <dbReference type="ChEBI" id="CHEBI:15378"/>
        <dbReference type="ChEBI" id="CHEBI:32395"/>
        <dbReference type="ChEBI" id="CHEBI:57287"/>
        <dbReference type="ChEBI" id="CHEBI:57368"/>
    </reaction>
    <physiologicalReaction direction="left-to-right" evidence="8">
        <dbReference type="Rhea" id="RHEA:40152"/>
    </physiologicalReaction>
</comment>
<dbReference type="EC" id="3.1.1.5" evidence="4"/>
<proteinExistence type="inferred from homology"/>
<sequence>MNFKNLFRRHTFFLIVMMMFSFKAIAADTFLIFGDSLSAGYRLPIESAWPQRLADKWKTTYPDINVVNASISGETAFQGQNRLPDLLKQHQPRWVLIELGANDGLQGYPVAQTKEALQNIITQVKDAGATPLFMQIMISPNYGKRYTQSFSAIYPKLAEDNALPLLPFYMEKIADKPEWMQNDSIHPNEDAQPFITQWMDETLSPYLTR</sequence>
<evidence type="ECO:0000256" key="12">
    <source>
        <dbReference type="ARBA" id="ARBA00050352"/>
    </source>
</evidence>
<comment type="catalytic activity">
    <reaction evidence="13">
        <text>a butanoate ester + H2O = an aliphatic alcohol + butanoate + H(+)</text>
        <dbReference type="Rhea" id="RHEA:47348"/>
        <dbReference type="ChEBI" id="CHEBI:2571"/>
        <dbReference type="ChEBI" id="CHEBI:15377"/>
        <dbReference type="ChEBI" id="CHEBI:15378"/>
        <dbReference type="ChEBI" id="CHEBI:17968"/>
        <dbReference type="ChEBI" id="CHEBI:50477"/>
    </reaction>
</comment>
<dbReference type="PANTHER" id="PTHR30383">
    <property type="entry name" value="THIOESTERASE 1/PROTEASE 1/LYSOPHOSPHOLIPASE L1"/>
    <property type="match status" value="1"/>
</dbReference>
<evidence type="ECO:0000256" key="21">
    <source>
        <dbReference type="ARBA" id="ARBA00076150"/>
    </source>
</evidence>
<evidence type="ECO:0000313" key="34">
    <source>
        <dbReference type="Proteomes" id="UP000501338"/>
    </source>
</evidence>
<evidence type="ECO:0000256" key="14">
    <source>
        <dbReference type="ARBA" id="ARBA00052268"/>
    </source>
</evidence>
<dbReference type="GO" id="GO:0016297">
    <property type="term" value="F:fatty acyl-[ACP] hydrolase activity"/>
    <property type="evidence" value="ECO:0007669"/>
    <property type="project" value="UniProtKB-EC"/>
</dbReference>
<dbReference type="RefSeq" id="WP_075673935.1">
    <property type="nucleotide sequence ID" value="NZ_CP045008.1"/>
</dbReference>
<dbReference type="EC" id="3.1.2.14" evidence="3"/>
<dbReference type="GO" id="GO:0008233">
    <property type="term" value="F:peptidase activity"/>
    <property type="evidence" value="ECO:0007669"/>
    <property type="project" value="UniProtKB-KW"/>
</dbReference>
<dbReference type="PANTHER" id="PTHR30383:SF24">
    <property type="entry name" value="THIOESTERASE 1_PROTEASE 1_LYSOPHOSPHOLIPASE L1"/>
    <property type="match status" value="1"/>
</dbReference>
<evidence type="ECO:0000256" key="5">
    <source>
        <dbReference type="ARBA" id="ARBA00013277"/>
    </source>
</evidence>
<dbReference type="SUPFAM" id="SSF52266">
    <property type="entry name" value="SGNH hydrolase"/>
    <property type="match status" value="1"/>
</dbReference>
<dbReference type="GO" id="GO:0006629">
    <property type="term" value="P:lipid metabolic process"/>
    <property type="evidence" value="ECO:0007669"/>
    <property type="project" value="InterPro"/>
</dbReference>
<dbReference type="GO" id="GO:0004064">
    <property type="term" value="F:arylesterase activity"/>
    <property type="evidence" value="ECO:0007669"/>
    <property type="project" value="UniProtKB-EC"/>
</dbReference>
<evidence type="ECO:0000313" key="35">
    <source>
        <dbReference type="Proteomes" id="UP000612266"/>
    </source>
</evidence>
<dbReference type="Pfam" id="PF13472">
    <property type="entry name" value="Lipase_GDSL_2"/>
    <property type="match status" value="1"/>
</dbReference>
<evidence type="ECO:0000256" key="11">
    <source>
        <dbReference type="ARBA" id="ARBA00049531"/>
    </source>
</evidence>
<keyword evidence="32" id="KW-0645">Protease</keyword>
<dbReference type="EC" id="3.1.2.2" evidence="9"/>
<evidence type="ECO:0000313" key="33">
    <source>
        <dbReference type="EMBL" id="QIF88828.1"/>
    </source>
</evidence>
<evidence type="ECO:0000256" key="26">
    <source>
        <dbReference type="ARBA" id="ARBA00079606"/>
    </source>
</evidence>
<comment type="catalytic activity">
    <reaction evidence="16">
        <text>a hexanoate ester + H2O = an aliphatic alcohol + hexanoate + H(+)</text>
        <dbReference type="Rhea" id="RHEA:47352"/>
        <dbReference type="ChEBI" id="CHEBI:2571"/>
        <dbReference type="ChEBI" id="CHEBI:15377"/>
        <dbReference type="ChEBI" id="CHEBI:15378"/>
        <dbReference type="ChEBI" id="CHEBI:17120"/>
        <dbReference type="ChEBI" id="CHEBI:87656"/>
    </reaction>
</comment>
<dbReference type="Gene3D" id="3.40.50.1110">
    <property type="entry name" value="SGNH hydrolase"/>
    <property type="match status" value="1"/>
</dbReference>
<dbReference type="FunFam" id="3.40.50.1110:FF:000001">
    <property type="entry name" value="Multifunctional acyl-CoA thioesterase I"/>
    <property type="match status" value="1"/>
</dbReference>
<name>A0A6G6S2E1_9GAMM</name>
<evidence type="ECO:0000256" key="9">
    <source>
        <dbReference type="ARBA" id="ARBA00038848"/>
    </source>
</evidence>
<accession>A0A6G6S2E1</accession>
<reference evidence="33 34" key="1">
    <citation type="submission" date="2020-01" db="EMBL/GenBank/DDBJ databases">
        <title>The genomic epidemiology of tigecycline resistance gene tet(X) variants in a swine farm in China.</title>
        <authorList>
            <person name="Peng K."/>
            <person name="Li R."/>
        </authorList>
    </citation>
    <scope>NUCLEOTIDE SEQUENCE [LARGE SCALE GENOMIC DNA]</scope>
    <source>
        <strain evidence="33 34">ZF1</strain>
    </source>
</reference>
<evidence type="ECO:0000256" key="2">
    <source>
        <dbReference type="ARBA" id="ARBA00008668"/>
    </source>
</evidence>